<keyword evidence="1" id="KW-1133">Transmembrane helix</keyword>
<keyword evidence="3" id="KW-1185">Reference proteome</keyword>
<feature type="transmembrane region" description="Helical" evidence="1">
    <location>
        <begin position="207"/>
        <end position="227"/>
    </location>
</feature>
<feature type="transmembrane region" description="Helical" evidence="1">
    <location>
        <begin position="142"/>
        <end position="162"/>
    </location>
</feature>
<dbReference type="Gene3D" id="3.40.190.10">
    <property type="entry name" value="Periplasmic binding protein-like II"/>
    <property type="match status" value="1"/>
</dbReference>
<protein>
    <submittedName>
        <fullName evidence="2">Uncharacterized protein</fullName>
    </submittedName>
</protein>
<accession>A0ABD2I0Y8</accession>
<dbReference type="PANTHER" id="PTHR22714">
    <property type="entry name" value="PROTEIN CBG02446-RELATED"/>
    <property type="match status" value="1"/>
</dbReference>
<dbReference type="Gene3D" id="1.10.287.70">
    <property type="match status" value="1"/>
</dbReference>
<name>A0ABD2I0Y8_HETSC</name>
<sequence length="438" mass="50899">MDHNRTIRVGFVKYPPAVLNNCANFPELSNKKNCPFPGHCVEFLRIATSKLNLSVEPIVLSHHKMEIDVGSKGTDGQWHGVLGAIANGTVDTGCLFYQKSPPRMADFDYSLPIYSTLSRIAIRDHNSFPLAEMWRLFHPFSVDTWLAIVVFIALHSFVFMAIEKIEFLVNSGTVAQMPIFHNILWRLLRLQLLQPKSVRLATVSGKFALFLFSFVHCVCFTSLYRSWIVTSLVQPKPAIPIRDASSFVKDVQQGKYTFVSQYRGHWFYESLNKSTTFPFKEMREGGAQKKLLQAHSIQESLQMIEKFGNVMLVQGDDPAYFLAAHSCDIVFVDREMPYRTAHLLFRRGSPFTALFNKVIESEKVAIRRSYDRYRMLREMIRNQECEEKMAKSRLYKPLGWVCADVRTVGNVWHLQWHRSADFRHRMRNWQQKKQRNFR</sequence>
<evidence type="ECO:0000256" key="1">
    <source>
        <dbReference type="SAM" id="Phobius"/>
    </source>
</evidence>
<reference evidence="2 3" key="1">
    <citation type="submission" date="2024-10" db="EMBL/GenBank/DDBJ databases">
        <authorList>
            <person name="Kim D."/>
        </authorList>
    </citation>
    <scope>NUCLEOTIDE SEQUENCE [LARGE SCALE GENOMIC DNA]</scope>
    <source>
        <strain evidence="2">Taebaek</strain>
    </source>
</reference>
<dbReference type="EMBL" id="JBICCN010000357">
    <property type="protein sequence ID" value="KAL3074189.1"/>
    <property type="molecule type" value="Genomic_DNA"/>
</dbReference>
<gene>
    <name evidence="2" type="ORF">niasHS_015019</name>
</gene>
<proteinExistence type="predicted"/>
<evidence type="ECO:0000313" key="3">
    <source>
        <dbReference type="Proteomes" id="UP001620645"/>
    </source>
</evidence>
<dbReference type="PANTHER" id="PTHR22714:SF7">
    <property type="entry name" value="SOLUTE-BINDING PROTEIN FAMILY 3_N-TERMINAL DOMAIN-CONTAINING PROTEIN"/>
    <property type="match status" value="1"/>
</dbReference>
<evidence type="ECO:0000313" key="2">
    <source>
        <dbReference type="EMBL" id="KAL3074189.1"/>
    </source>
</evidence>
<comment type="caution">
    <text evidence="2">The sequence shown here is derived from an EMBL/GenBank/DDBJ whole genome shotgun (WGS) entry which is preliminary data.</text>
</comment>
<dbReference type="Proteomes" id="UP001620645">
    <property type="component" value="Unassembled WGS sequence"/>
</dbReference>
<organism evidence="2 3">
    <name type="scientific">Heterodera schachtii</name>
    <name type="common">Sugarbeet cyst nematode worm</name>
    <name type="synonym">Tylenchus schachtii</name>
    <dbReference type="NCBI Taxonomy" id="97005"/>
    <lineage>
        <taxon>Eukaryota</taxon>
        <taxon>Metazoa</taxon>
        <taxon>Ecdysozoa</taxon>
        <taxon>Nematoda</taxon>
        <taxon>Chromadorea</taxon>
        <taxon>Rhabditida</taxon>
        <taxon>Tylenchina</taxon>
        <taxon>Tylenchomorpha</taxon>
        <taxon>Tylenchoidea</taxon>
        <taxon>Heteroderidae</taxon>
        <taxon>Heteroderinae</taxon>
        <taxon>Heterodera</taxon>
    </lineage>
</organism>
<keyword evidence="1" id="KW-0812">Transmembrane</keyword>
<dbReference type="InterPro" id="IPR040128">
    <property type="entry name" value="T25E4.2-like"/>
</dbReference>
<dbReference type="SUPFAM" id="SSF53850">
    <property type="entry name" value="Periplasmic binding protein-like II"/>
    <property type="match status" value="1"/>
</dbReference>
<keyword evidence="1" id="KW-0472">Membrane</keyword>
<dbReference type="AlphaFoldDB" id="A0ABD2I0Y8"/>